<gene>
    <name evidence="3" type="ORF">SS37A_24820</name>
</gene>
<evidence type="ECO:0000313" key="3">
    <source>
        <dbReference type="EMBL" id="BDV34953.1"/>
    </source>
</evidence>
<keyword evidence="4" id="KW-1185">Reference proteome</keyword>
<dbReference type="Pfam" id="PF14403">
    <property type="entry name" value="CP_ATPgrasp_2"/>
    <property type="match status" value="1"/>
</dbReference>
<dbReference type="InterPro" id="IPR051680">
    <property type="entry name" value="ATP-dep_Glu-Cys_Ligase-2"/>
</dbReference>
<dbReference type="Proteomes" id="UP001317629">
    <property type="component" value="Chromosome"/>
</dbReference>
<evidence type="ECO:0000313" key="4">
    <source>
        <dbReference type="Proteomes" id="UP001317629"/>
    </source>
</evidence>
<dbReference type="PANTHER" id="PTHR34595:SF2">
    <property type="entry name" value="BLR2978 PROTEIN"/>
    <property type="match status" value="1"/>
</dbReference>
<feature type="domain" description="DUF403" evidence="1">
    <location>
        <begin position="529"/>
        <end position="829"/>
    </location>
</feature>
<dbReference type="EMBL" id="AP027142">
    <property type="protein sequence ID" value="BDV34953.1"/>
    <property type="molecule type" value="Genomic_DNA"/>
</dbReference>
<dbReference type="PANTHER" id="PTHR34595">
    <property type="entry name" value="BLR5612 PROTEIN"/>
    <property type="match status" value="1"/>
</dbReference>
<proteinExistence type="predicted"/>
<feature type="domain" description="Circularly permuted ATP-grasp type 2" evidence="2">
    <location>
        <begin position="101"/>
        <end position="480"/>
    </location>
</feature>
<dbReference type="InterPro" id="IPR025841">
    <property type="entry name" value="CP_ATPgrasp_2"/>
</dbReference>
<organism evidence="3 4">
    <name type="scientific">Methylocystis iwaonis</name>
    <dbReference type="NCBI Taxonomy" id="2885079"/>
    <lineage>
        <taxon>Bacteria</taxon>
        <taxon>Pseudomonadati</taxon>
        <taxon>Pseudomonadota</taxon>
        <taxon>Alphaproteobacteria</taxon>
        <taxon>Hyphomicrobiales</taxon>
        <taxon>Methylocystaceae</taxon>
        <taxon>Methylocystis</taxon>
    </lineage>
</organism>
<evidence type="ECO:0000259" key="1">
    <source>
        <dbReference type="Pfam" id="PF04168"/>
    </source>
</evidence>
<protein>
    <recommendedName>
        <fullName evidence="5">DUF403 domain-containing protein</fullName>
    </recommendedName>
</protein>
<reference evidence="3 4" key="1">
    <citation type="journal article" date="2023" name="Int. J. Syst. Evol. Microbiol.">
        <title>Methylocystis iwaonis sp. nov., a type II methane-oxidizing bacterium from surface soil of a rice paddy field in Japan, and emended description of the genus Methylocystis (ex Whittenbury et al. 1970) Bowman et al. 1993.</title>
        <authorList>
            <person name="Kaise H."/>
            <person name="Sawadogo J.B."/>
            <person name="Alam M.S."/>
            <person name="Ueno C."/>
            <person name="Dianou D."/>
            <person name="Shinjo R."/>
            <person name="Asakawa S."/>
        </authorList>
    </citation>
    <scope>NUCLEOTIDE SEQUENCE [LARGE SCALE GENOMIC DNA]</scope>
    <source>
        <strain evidence="3 4">SS37A-Re</strain>
    </source>
</reference>
<evidence type="ECO:0008006" key="5">
    <source>
        <dbReference type="Google" id="ProtNLM"/>
    </source>
</evidence>
<dbReference type="SUPFAM" id="SSF56059">
    <property type="entry name" value="Glutathione synthetase ATP-binding domain-like"/>
    <property type="match status" value="1"/>
</dbReference>
<dbReference type="Gene3D" id="3.40.50.11290">
    <property type="match status" value="1"/>
</dbReference>
<evidence type="ECO:0000259" key="2">
    <source>
        <dbReference type="Pfam" id="PF14403"/>
    </source>
</evidence>
<dbReference type="InterPro" id="IPR007296">
    <property type="entry name" value="DUF403"/>
</dbReference>
<sequence length="845" mass="92418">MAVELDAPANDAEAGLGEEAGRLAAWIADYKPMPGVPDELIGPDGRPRAHWMTLLETLAGLGRRGVENRFAAAARRINDMGVTYRVRGEARERPWPLGRLPLLLTESEWSEIAAGVAQRAELLDRILHDVYGDAHLVSEGALPAAVVAGSPEFIRPMCGVAPVGGRWLRFYAVDIGRGPDGKWWVLGDRAQAPSGAGYAIENRLILARAFPSLYREMKVRRLAGFFRDFRAGLAAAATRNDPRICLMTPGPWSETYAEQVYLARYLGFLLVEGEDLATSEGKLHVRTVAGLKRADVVWRRVDADWLDPLEANAASRLGAPGFFDAIRRGSVAMANMPGAGLVESRALMSFLPALAQRLMGESLRLPNVATWWCGQEAERAEILRDFDSRAIAGAFGDKAEGLLGAPAAVGAELDAAQKDRLVAAIRARGMDYVGQEVVKLSTTPAWDNGALTPRPFSLRIFAAATPEGWKVMPGGFCRVSDRRDARAITMGAGAQTVDVWVIGQKASEHATTLLPPNNDVPVVRVPGHLPSRAADNLFWMGRYLERAEATLRIVRCLCNRMTEIQSNTIQGRQPIERCERLLFEWGAAAPFAAPHPGAVIALTAASNADFHGSARAVVGEAKRAASIIRERLSQDMWQLLVRLETRLESAAARPPLEPEILELTERALHTLAALSGLMDENFNRVSGWAFIDLGKRMERAINTCRFARQFADNDPTIEALDALLELVDSQITYRSRYLAGAALAPTLDITLLDPFNPRSVAFQMRRIDEHLASLPALVDDGMMEPQRRLAVSLRADLEAEDARGLDAKRVRAVEQKLLALANAISERYFSHSSDPAPADKRSKLA</sequence>
<dbReference type="Pfam" id="PF04168">
    <property type="entry name" value="Alpha-E"/>
    <property type="match status" value="1"/>
</dbReference>
<accession>A0ABM8EAD3</accession>
<name>A0ABM8EAD3_9HYPH</name>
<dbReference type="RefSeq" id="WP_281928243.1">
    <property type="nucleotide sequence ID" value="NZ_AP027142.1"/>
</dbReference>